<proteinExistence type="predicted"/>
<keyword evidence="1" id="KW-0812">Transmembrane</keyword>
<organism evidence="2">
    <name type="scientific">Siphoviridae sp. ctbgC51</name>
    <dbReference type="NCBI Taxonomy" id="2827901"/>
    <lineage>
        <taxon>Viruses</taxon>
        <taxon>Duplodnaviria</taxon>
        <taxon>Heunggongvirae</taxon>
        <taxon>Uroviricota</taxon>
        <taxon>Caudoviricetes</taxon>
    </lineage>
</organism>
<protein>
    <submittedName>
        <fullName evidence="2">Uncharacterized protein</fullName>
    </submittedName>
</protein>
<keyword evidence="1" id="KW-0472">Membrane</keyword>
<evidence type="ECO:0000256" key="1">
    <source>
        <dbReference type="SAM" id="Phobius"/>
    </source>
</evidence>
<dbReference type="EMBL" id="BK032817">
    <property type="protein sequence ID" value="DAF61819.1"/>
    <property type="molecule type" value="Genomic_DNA"/>
</dbReference>
<name>A0A8S5TFL8_9CAUD</name>
<feature type="transmembrane region" description="Helical" evidence="1">
    <location>
        <begin position="15"/>
        <end position="37"/>
    </location>
</feature>
<evidence type="ECO:0000313" key="2">
    <source>
        <dbReference type="EMBL" id="DAF61819.1"/>
    </source>
</evidence>
<accession>A0A8S5TFL8</accession>
<keyword evidence="1" id="KW-1133">Transmembrane helix</keyword>
<sequence>MKQVPSFGFSFPKGLVFYCLSCQFHFTGILYHMFYVISSNITCFM</sequence>
<reference evidence="2" key="1">
    <citation type="journal article" date="2021" name="Proc. Natl. Acad. Sci. U.S.A.">
        <title>A Catalog of Tens of Thousands of Viruses from Human Metagenomes Reveals Hidden Associations with Chronic Diseases.</title>
        <authorList>
            <person name="Tisza M.J."/>
            <person name="Buck C.B."/>
        </authorList>
    </citation>
    <scope>NUCLEOTIDE SEQUENCE</scope>
    <source>
        <strain evidence="2">CtbgC51</strain>
    </source>
</reference>